<dbReference type="AlphaFoldDB" id="A0AAV7L1I6"/>
<gene>
    <name evidence="1" type="ORF">NDU88_004875</name>
</gene>
<dbReference type="EMBL" id="JANPWB010000016">
    <property type="protein sequence ID" value="KAJ1084729.1"/>
    <property type="molecule type" value="Genomic_DNA"/>
</dbReference>
<protein>
    <submittedName>
        <fullName evidence="1">Uncharacterized protein</fullName>
    </submittedName>
</protein>
<reference evidence="1" key="1">
    <citation type="journal article" date="2022" name="bioRxiv">
        <title>Sequencing and chromosome-scale assembly of the giantPleurodeles waltlgenome.</title>
        <authorList>
            <person name="Brown T."/>
            <person name="Elewa A."/>
            <person name="Iarovenko S."/>
            <person name="Subramanian E."/>
            <person name="Araus A.J."/>
            <person name="Petzold A."/>
            <person name="Susuki M."/>
            <person name="Suzuki K.-i.T."/>
            <person name="Hayashi T."/>
            <person name="Toyoda A."/>
            <person name="Oliveira C."/>
            <person name="Osipova E."/>
            <person name="Leigh N.D."/>
            <person name="Simon A."/>
            <person name="Yun M.H."/>
        </authorList>
    </citation>
    <scope>NUCLEOTIDE SEQUENCE</scope>
    <source>
        <strain evidence="1">20211129_DDA</strain>
        <tissue evidence="1">Liver</tissue>
    </source>
</reference>
<dbReference type="Proteomes" id="UP001066276">
    <property type="component" value="Chromosome 12"/>
</dbReference>
<keyword evidence="2" id="KW-1185">Reference proteome</keyword>
<sequence>MQGTEARARIKRVSHGPLTFILSSNGSPKMVHECSSAGQPWVCLCDILLFVLGRPVPGVLGDGTHAPG</sequence>
<name>A0AAV7L1I6_PLEWA</name>
<proteinExistence type="predicted"/>
<organism evidence="1 2">
    <name type="scientific">Pleurodeles waltl</name>
    <name type="common">Iberian ribbed newt</name>
    <dbReference type="NCBI Taxonomy" id="8319"/>
    <lineage>
        <taxon>Eukaryota</taxon>
        <taxon>Metazoa</taxon>
        <taxon>Chordata</taxon>
        <taxon>Craniata</taxon>
        <taxon>Vertebrata</taxon>
        <taxon>Euteleostomi</taxon>
        <taxon>Amphibia</taxon>
        <taxon>Batrachia</taxon>
        <taxon>Caudata</taxon>
        <taxon>Salamandroidea</taxon>
        <taxon>Salamandridae</taxon>
        <taxon>Pleurodelinae</taxon>
        <taxon>Pleurodeles</taxon>
    </lineage>
</organism>
<comment type="caution">
    <text evidence="1">The sequence shown here is derived from an EMBL/GenBank/DDBJ whole genome shotgun (WGS) entry which is preliminary data.</text>
</comment>
<evidence type="ECO:0000313" key="2">
    <source>
        <dbReference type="Proteomes" id="UP001066276"/>
    </source>
</evidence>
<accession>A0AAV7L1I6</accession>
<evidence type="ECO:0000313" key="1">
    <source>
        <dbReference type="EMBL" id="KAJ1084729.1"/>
    </source>
</evidence>